<proteinExistence type="inferred from homology"/>
<dbReference type="GO" id="GO:0071973">
    <property type="term" value="P:bacterial-type flagellum-dependent cell motility"/>
    <property type="evidence" value="ECO:0007669"/>
    <property type="project" value="InterPro"/>
</dbReference>
<reference evidence="8 9" key="1">
    <citation type="submission" date="2016-11" db="EMBL/GenBank/DDBJ databases">
        <title>Comparative genomics of Bartonella apis.</title>
        <authorList>
            <person name="Engel P."/>
        </authorList>
    </citation>
    <scope>NUCLEOTIDE SEQUENCE [LARGE SCALE GENOMIC DNA]</scope>
    <source>
        <strain evidence="8 9">BBC0122</strain>
    </source>
</reference>
<organism evidence="8 9">
    <name type="scientific">Bartonella choladocola</name>
    <dbReference type="NCBI Taxonomy" id="2750995"/>
    <lineage>
        <taxon>Bacteria</taxon>
        <taxon>Pseudomonadati</taxon>
        <taxon>Pseudomonadota</taxon>
        <taxon>Alphaproteobacteria</taxon>
        <taxon>Hyphomicrobiales</taxon>
        <taxon>Bartonellaceae</taxon>
        <taxon>Bartonella</taxon>
    </lineage>
</organism>
<dbReference type="EMBL" id="CP015625">
    <property type="protein sequence ID" value="AQT46655.1"/>
    <property type="molecule type" value="Genomic_DNA"/>
</dbReference>
<dbReference type="NCBIfam" id="TIGR01396">
    <property type="entry name" value="FlgB"/>
    <property type="match status" value="1"/>
</dbReference>
<evidence type="ECO:0000256" key="6">
    <source>
        <dbReference type="ARBA" id="ARBA00026072"/>
    </source>
</evidence>
<accession>A0A1U9MFF1</accession>
<dbReference type="InterPro" id="IPR006300">
    <property type="entry name" value="FlgB"/>
</dbReference>
<sequence>MGPVNLFDIANKQADWLATRQKVVASNVANVNTPGYKSRDVKDFAAILNNDTMAMTVTNSKHMDVTDNGMEAHAMRPEDTIETTHSGNNVNLEEEMRKGGEIGQQMSLNTVIVKAFHRMMMATVKGGS</sequence>
<evidence type="ECO:0000256" key="5">
    <source>
        <dbReference type="ARBA" id="ARBA00024934"/>
    </source>
</evidence>
<comment type="subcellular location">
    <subcellularLocation>
        <location evidence="1">Bacterial flagellum basal body</location>
    </subcellularLocation>
</comment>
<dbReference type="PROSITE" id="PS00588">
    <property type="entry name" value="FLAGELLA_BB_ROD"/>
    <property type="match status" value="1"/>
</dbReference>
<dbReference type="InterPro" id="IPR019776">
    <property type="entry name" value="Flagellar_basal_body_rod_CS"/>
</dbReference>
<protein>
    <recommendedName>
        <fullName evidence="3">Flagellar basal body rod protein FlgB</fullName>
    </recommendedName>
</protein>
<evidence type="ECO:0000313" key="9">
    <source>
        <dbReference type="Proteomes" id="UP000189632"/>
    </source>
</evidence>
<gene>
    <name evidence="8" type="ORF">BBC0122_005250</name>
</gene>
<keyword evidence="9" id="KW-1185">Reference proteome</keyword>
<dbReference type="KEGG" id="bapi:BBC0122_005250"/>
<keyword evidence="8" id="KW-0282">Flagellum</keyword>
<evidence type="ECO:0000256" key="4">
    <source>
        <dbReference type="ARBA" id="ARBA00023143"/>
    </source>
</evidence>
<dbReference type="RefSeq" id="WP_077991028.1">
    <property type="nucleotide sequence ID" value="NZ_CAXUOT020000001.1"/>
</dbReference>
<evidence type="ECO:0000256" key="3">
    <source>
        <dbReference type="ARBA" id="ARBA00014376"/>
    </source>
</evidence>
<feature type="domain" description="Flagellar basal body rod protein N-terminal" evidence="7">
    <location>
        <begin position="18"/>
        <end position="37"/>
    </location>
</feature>
<keyword evidence="4" id="KW-0975">Bacterial flagellum</keyword>
<dbReference type="Proteomes" id="UP000189632">
    <property type="component" value="Chromosome"/>
</dbReference>
<dbReference type="NCBIfam" id="NF004653">
    <property type="entry name" value="PRK06003.1"/>
    <property type="match status" value="1"/>
</dbReference>
<dbReference type="STRING" id="1686310.BBC0244_005370"/>
<keyword evidence="8" id="KW-0966">Cell projection</keyword>
<dbReference type="OrthoDB" id="9788334at2"/>
<evidence type="ECO:0000256" key="1">
    <source>
        <dbReference type="ARBA" id="ARBA00004117"/>
    </source>
</evidence>
<comment type="similarity">
    <text evidence="2">Belongs to the flagella basal body rod proteins family.</text>
</comment>
<evidence type="ECO:0000313" key="8">
    <source>
        <dbReference type="EMBL" id="AQT46655.1"/>
    </source>
</evidence>
<dbReference type="InterPro" id="IPR001444">
    <property type="entry name" value="Flag_bb_rod_N"/>
</dbReference>
<dbReference type="Pfam" id="PF00460">
    <property type="entry name" value="Flg_bb_rod"/>
    <property type="match status" value="1"/>
</dbReference>
<keyword evidence="8" id="KW-0969">Cilium</keyword>
<evidence type="ECO:0000256" key="2">
    <source>
        <dbReference type="ARBA" id="ARBA00009677"/>
    </source>
</evidence>
<dbReference type="AlphaFoldDB" id="A0A1U9MFF1"/>
<name>A0A1U9MFF1_9HYPH</name>
<comment type="function">
    <text evidence="5">Structural component of flagellum, the bacterial motility apparatus. Part of the rod structure of flagellar basal body.</text>
</comment>
<evidence type="ECO:0000259" key="7">
    <source>
        <dbReference type="Pfam" id="PF00460"/>
    </source>
</evidence>
<comment type="subunit">
    <text evidence="6">The basal body constitutes a major portion of the flagellar organelle and consists of a number of rings mounted on a central rod. In Gram-negative bacteria, at least four rings, L, P, S and M are present, whereas Gram-positive bacteria lack the L and P rings. The rod consists of about 26 subunits of FlgG in the distal portion, and FlgB, FlgC and FlgF build up the proximal portion of the rod with about 6 subunits each. Rod assembly occurs by export via the flagellum-specific pathway of its constituent proteins and by their incorporation into the rod structure in the probable order of FlgB, FlgC, FlgF and FlgG. Another protein, FliE, also assembles onto the stable rod structure.</text>
</comment>
<dbReference type="GO" id="GO:0030694">
    <property type="term" value="C:bacterial-type flagellum basal body, rod"/>
    <property type="evidence" value="ECO:0007669"/>
    <property type="project" value="InterPro"/>
</dbReference>